<keyword evidence="1" id="KW-0812">Transmembrane</keyword>
<gene>
    <name evidence="2" type="ORF">GCM10022422_14480</name>
</gene>
<dbReference type="EMBL" id="BAABDT010000002">
    <property type="protein sequence ID" value="GAA3732968.1"/>
    <property type="molecule type" value="Genomic_DNA"/>
</dbReference>
<evidence type="ECO:0000313" key="2">
    <source>
        <dbReference type="EMBL" id="GAA3732968.1"/>
    </source>
</evidence>
<evidence type="ECO:0000256" key="1">
    <source>
        <dbReference type="SAM" id="Phobius"/>
    </source>
</evidence>
<feature type="transmembrane region" description="Helical" evidence="1">
    <location>
        <begin position="109"/>
        <end position="142"/>
    </location>
</feature>
<accession>A0ABP7FCW8</accession>
<evidence type="ECO:0008006" key="4">
    <source>
        <dbReference type="Google" id="ProtNLM"/>
    </source>
</evidence>
<evidence type="ECO:0000313" key="3">
    <source>
        <dbReference type="Proteomes" id="UP001501367"/>
    </source>
</evidence>
<dbReference type="Proteomes" id="UP001501367">
    <property type="component" value="Unassembled WGS sequence"/>
</dbReference>
<keyword evidence="3" id="KW-1185">Reference proteome</keyword>
<comment type="caution">
    <text evidence="2">The sequence shown here is derived from an EMBL/GenBank/DDBJ whole genome shotgun (WGS) entry which is preliminary data.</text>
</comment>
<dbReference type="RefSeq" id="WP_345157856.1">
    <property type="nucleotide sequence ID" value="NZ_BAABDT010000002.1"/>
</dbReference>
<organism evidence="2 3">
    <name type="scientific">Flavobacterium ginsengisoli</name>
    <dbReference type="NCBI Taxonomy" id="871694"/>
    <lineage>
        <taxon>Bacteria</taxon>
        <taxon>Pseudomonadati</taxon>
        <taxon>Bacteroidota</taxon>
        <taxon>Flavobacteriia</taxon>
        <taxon>Flavobacteriales</taxon>
        <taxon>Flavobacteriaceae</taxon>
        <taxon>Flavobacterium</taxon>
    </lineage>
</organism>
<reference evidence="3" key="1">
    <citation type="journal article" date="2019" name="Int. J. Syst. Evol. Microbiol.">
        <title>The Global Catalogue of Microorganisms (GCM) 10K type strain sequencing project: providing services to taxonomists for standard genome sequencing and annotation.</title>
        <authorList>
            <consortium name="The Broad Institute Genomics Platform"/>
            <consortium name="The Broad Institute Genome Sequencing Center for Infectious Disease"/>
            <person name="Wu L."/>
            <person name="Ma J."/>
        </authorList>
    </citation>
    <scope>NUCLEOTIDE SEQUENCE [LARGE SCALE GENOMIC DNA]</scope>
    <source>
        <strain evidence="3">JCM 17336</strain>
    </source>
</reference>
<keyword evidence="1" id="KW-1133">Transmembrane helix</keyword>
<proteinExistence type="predicted"/>
<name>A0ABP7FCW8_9FLAO</name>
<sequence length="831" mass="97864">MNSYKLYDKKIFWIIREKKRQIKLRFNIFKFQTTQKFDFEKENLSYSRFYLFAFLKNITRAIIYVVFLFTVEYFTQLLYNKNASALPIEVIKIITLLPKPSYPDSNDSVIQFISLIASVSGVLLALFYPILATIASTGYAKVNSSIRNLIFIEPVTQNYLRKLAFLTSYSILTLLLITFGYTPGNLVLLVLLFLSLISLFSLLRLGAGVYNLFEPDTLLNIVDKEIREDIKNVTIKSAYWNNPNFQNHFRGKAERNIDKIRLIIELSFDAVLINKQSFLNTISQTYSILNYYSLQKNGIPVKSKWFKNKEYHKSFFETNNHIRQASINSRTYVQSLTNANLLWFEEEIFEILNELGKKLIITSNYEITSDYLSKSINTLKYYGYNFEFRLADKLLIENLLVTENSLLEIKNNSYKESKANLVLAENFTRSLGNFQISFFNAIEKISVENFNNEIKKINWSKKESIYESKLPKHLYTLLEQYHINIENEISIEGKKITPDWYIIQHCSAEYLILIEKEFNQILTQTDKFINPLIIKCKEKKDFLTVSFLCHLTLELISKIEFRINRIVTLLDSFDKNNIYKRNFHWSKIDTSKIKEKIHLIKETIIFETSNTIEKINSVDWNEEYPDIFGHSFSTLAEELNNCLIEKDLAKFKKLFTPFLKSSLPAFYSLHSRYKGKYIHHLEIAYQIHIELFQITGLCYVYSELTGIPFWDTAIEIWNESNFSKTQIQILISSYAFYKDDKVGVGHNFHENNNRSKNVTEFIKTNQINTSAYKKSIISKYITNDGYRKKDYEEIFLEFYLLTFIDAKDSATYLSQINQRNLFNRILRIVEK</sequence>
<feature type="transmembrane region" description="Helical" evidence="1">
    <location>
        <begin position="49"/>
        <end position="71"/>
    </location>
</feature>
<keyword evidence="1" id="KW-0472">Membrane</keyword>
<protein>
    <recommendedName>
        <fullName evidence="4">DUF2254 domain-containing protein</fullName>
    </recommendedName>
</protein>